<dbReference type="AlphaFoldDB" id="A0A926ZZE1"/>
<evidence type="ECO:0000259" key="1">
    <source>
        <dbReference type="Pfam" id="PF08972"/>
    </source>
</evidence>
<feature type="domain" description="DUF1902" evidence="1">
    <location>
        <begin position="5"/>
        <end position="71"/>
    </location>
</feature>
<dbReference type="InterPro" id="IPR035069">
    <property type="entry name" value="TTHA1013/TTHA0281-like"/>
</dbReference>
<name>A0A926ZZE1_9NOST</name>
<gene>
    <name evidence="2" type="ORF">H6G06_02065</name>
</gene>
<dbReference type="Proteomes" id="UP000662185">
    <property type="component" value="Unassembled WGS sequence"/>
</dbReference>
<dbReference type="Gene3D" id="3.30.2390.10">
    <property type="entry name" value="TTHA1013-like"/>
    <property type="match status" value="1"/>
</dbReference>
<dbReference type="EMBL" id="JACJQU010000001">
    <property type="protein sequence ID" value="MBD2292298.1"/>
    <property type="molecule type" value="Genomic_DNA"/>
</dbReference>
<protein>
    <submittedName>
        <fullName evidence="2">DUF1902 domain-containing protein</fullName>
    </submittedName>
</protein>
<accession>A0A926ZZE1</accession>
<evidence type="ECO:0000313" key="2">
    <source>
        <dbReference type="EMBL" id="MBD2292298.1"/>
    </source>
</evidence>
<dbReference type="Pfam" id="PF08972">
    <property type="entry name" value="DUF1902"/>
    <property type="match status" value="1"/>
</dbReference>
<reference evidence="3" key="1">
    <citation type="journal article" date="2020" name="ISME J.">
        <title>Comparative genomics reveals insights into cyanobacterial evolution and habitat adaptation.</title>
        <authorList>
            <person name="Chen M.Y."/>
            <person name="Teng W.K."/>
            <person name="Zhao L."/>
            <person name="Hu C.X."/>
            <person name="Zhou Y.K."/>
            <person name="Han B.P."/>
            <person name="Song L.R."/>
            <person name="Shu W.S."/>
        </authorList>
    </citation>
    <scope>NUCLEOTIDE SEQUENCE [LARGE SCALE GENOMIC DNA]</scope>
    <source>
        <strain evidence="3">FACHB-251</strain>
    </source>
</reference>
<proteinExistence type="predicted"/>
<dbReference type="RefSeq" id="WP_190556582.1">
    <property type="nucleotide sequence ID" value="NZ_JACJQU010000001.1"/>
</dbReference>
<comment type="caution">
    <text evidence="2">The sequence shown here is derived from an EMBL/GenBank/DDBJ whole genome shotgun (WGS) entry which is preliminary data.</text>
</comment>
<evidence type="ECO:0000313" key="3">
    <source>
        <dbReference type="Proteomes" id="UP000662185"/>
    </source>
</evidence>
<sequence>MTQITYQVEAFWDSEADVWVATSEDVPGLVTEASTIEVLTEKLRVIIPELLVLNHIVPADYLGSISFELISHRQELIQVA</sequence>
<keyword evidence="3" id="KW-1185">Reference proteome</keyword>
<dbReference type="SUPFAM" id="SSF143100">
    <property type="entry name" value="TTHA1013/TTHA0281-like"/>
    <property type="match status" value="1"/>
</dbReference>
<dbReference type="InterPro" id="IPR015066">
    <property type="entry name" value="DUF1902"/>
</dbReference>
<organism evidence="2 3">
    <name type="scientific">Anabaena sphaerica FACHB-251</name>
    <dbReference type="NCBI Taxonomy" id="2692883"/>
    <lineage>
        <taxon>Bacteria</taxon>
        <taxon>Bacillati</taxon>
        <taxon>Cyanobacteriota</taxon>
        <taxon>Cyanophyceae</taxon>
        <taxon>Nostocales</taxon>
        <taxon>Nostocaceae</taxon>
        <taxon>Anabaena</taxon>
    </lineage>
</organism>